<dbReference type="SUPFAM" id="SSF56784">
    <property type="entry name" value="HAD-like"/>
    <property type="match status" value="1"/>
</dbReference>
<dbReference type="GO" id="GO:0046872">
    <property type="term" value="F:metal ion binding"/>
    <property type="evidence" value="ECO:0007669"/>
    <property type="project" value="UniProtKB-KW"/>
</dbReference>
<dbReference type="GO" id="GO:0016791">
    <property type="term" value="F:phosphatase activity"/>
    <property type="evidence" value="ECO:0007669"/>
    <property type="project" value="InterPro"/>
</dbReference>
<evidence type="ECO:0000256" key="1">
    <source>
        <dbReference type="ARBA" id="ARBA00001946"/>
    </source>
</evidence>
<dbReference type="InterPro" id="IPR023214">
    <property type="entry name" value="HAD_sf"/>
</dbReference>
<dbReference type="InterPro" id="IPR036412">
    <property type="entry name" value="HAD-like_sf"/>
</dbReference>
<keyword evidence="8" id="KW-0378">Hydrolase</keyword>
<comment type="subcellular location">
    <subcellularLocation>
        <location evidence="3">Cytoplasm</location>
    </subcellularLocation>
    <subcellularLocation>
        <location evidence="2">Nucleus</location>
    </subcellularLocation>
</comment>
<keyword evidence="10" id="KW-0539">Nucleus</keyword>
<dbReference type="Proteomes" id="UP000612746">
    <property type="component" value="Unassembled WGS sequence"/>
</dbReference>
<organism evidence="13 14">
    <name type="scientific">Umbelopsis vinacea</name>
    <dbReference type="NCBI Taxonomy" id="44442"/>
    <lineage>
        <taxon>Eukaryota</taxon>
        <taxon>Fungi</taxon>
        <taxon>Fungi incertae sedis</taxon>
        <taxon>Mucoromycota</taxon>
        <taxon>Mucoromycotina</taxon>
        <taxon>Umbelopsidomycetes</taxon>
        <taxon>Umbelopsidales</taxon>
        <taxon>Umbelopsidaceae</taxon>
        <taxon>Umbelopsis</taxon>
    </lineage>
</organism>
<evidence type="ECO:0000256" key="8">
    <source>
        <dbReference type="ARBA" id="ARBA00022801"/>
    </source>
</evidence>
<evidence type="ECO:0000256" key="10">
    <source>
        <dbReference type="ARBA" id="ARBA00023242"/>
    </source>
</evidence>
<evidence type="ECO:0000256" key="12">
    <source>
        <dbReference type="ARBA" id="ARBA00039357"/>
    </source>
</evidence>
<dbReference type="InterPro" id="IPR006357">
    <property type="entry name" value="HAD-SF_hydro_IIA"/>
</dbReference>
<dbReference type="InterPro" id="IPR006355">
    <property type="entry name" value="LHPP/HDHD2"/>
</dbReference>
<evidence type="ECO:0000256" key="6">
    <source>
        <dbReference type="ARBA" id="ARBA00022490"/>
    </source>
</evidence>
<evidence type="ECO:0000256" key="7">
    <source>
        <dbReference type="ARBA" id="ARBA00022723"/>
    </source>
</evidence>
<comment type="cofactor">
    <cofactor evidence="1">
        <name>Mg(2+)</name>
        <dbReference type="ChEBI" id="CHEBI:18420"/>
    </cofactor>
</comment>
<evidence type="ECO:0000256" key="11">
    <source>
        <dbReference type="ARBA" id="ARBA00037258"/>
    </source>
</evidence>
<evidence type="ECO:0000256" key="9">
    <source>
        <dbReference type="ARBA" id="ARBA00022842"/>
    </source>
</evidence>
<dbReference type="Gene3D" id="3.40.50.1000">
    <property type="entry name" value="HAD superfamily/HAD-like"/>
    <property type="match status" value="2"/>
</dbReference>
<protein>
    <recommendedName>
        <fullName evidence="12">Phospholysine phosphohistidine inorganic pyrophosphate phosphatase</fullName>
    </recommendedName>
</protein>
<name>A0A8H7Q7F2_9FUNG</name>
<dbReference type="GO" id="GO:0005737">
    <property type="term" value="C:cytoplasm"/>
    <property type="evidence" value="ECO:0007669"/>
    <property type="project" value="UniProtKB-SubCell"/>
</dbReference>
<dbReference type="Pfam" id="PF13344">
    <property type="entry name" value="Hydrolase_6"/>
    <property type="match status" value="1"/>
</dbReference>
<dbReference type="Pfam" id="PF13242">
    <property type="entry name" value="Hydrolase_like"/>
    <property type="match status" value="1"/>
</dbReference>
<dbReference type="OrthoDB" id="10265310at2759"/>
<dbReference type="InterPro" id="IPR003226">
    <property type="entry name" value="MYG1_exonuclease"/>
</dbReference>
<evidence type="ECO:0000313" key="13">
    <source>
        <dbReference type="EMBL" id="KAG2187422.1"/>
    </source>
</evidence>
<evidence type="ECO:0000256" key="5">
    <source>
        <dbReference type="ARBA" id="ARBA00010105"/>
    </source>
</evidence>
<dbReference type="PANTHER" id="PTHR11215:SF1">
    <property type="entry name" value="MYG1 EXONUCLEASE"/>
    <property type="match status" value="1"/>
</dbReference>
<reference evidence="13" key="1">
    <citation type="submission" date="2020-12" db="EMBL/GenBank/DDBJ databases">
        <title>Metabolic potential, ecology and presence of endohyphal bacteria is reflected in genomic diversity of Mucoromycotina.</title>
        <authorList>
            <person name="Muszewska A."/>
            <person name="Okrasinska A."/>
            <person name="Steczkiewicz K."/>
            <person name="Drgas O."/>
            <person name="Orlowska M."/>
            <person name="Perlinska-Lenart U."/>
            <person name="Aleksandrzak-Piekarczyk T."/>
            <person name="Szatraj K."/>
            <person name="Zielenkiewicz U."/>
            <person name="Pilsyk S."/>
            <person name="Malc E."/>
            <person name="Mieczkowski P."/>
            <person name="Kruszewska J.S."/>
            <person name="Biernat P."/>
            <person name="Pawlowska J."/>
        </authorList>
    </citation>
    <scope>NUCLEOTIDE SEQUENCE</scope>
    <source>
        <strain evidence="13">WA0000051536</strain>
    </source>
</reference>
<dbReference type="NCBIfam" id="TIGR01458">
    <property type="entry name" value="HAD-SF-IIA-hyp3"/>
    <property type="match status" value="1"/>
</dbReference>
<dbReference type="Pfam" id="PF03690">
    <property type="entry name" value="MYG1_exonuc"/>
    <property type="match status" value="1"/>
</dbReference>
<evidence type="ECO:0000256" key="3">
    <source>
        <dbReference type="ARBA" id="ARBA00004496"/>
    </source>
</evidence>
<dbReference type="PANTHER" id="PTHR11215">
    <property type="entry name" value="METAL DEPENDENT HYDROLASE - RELATED"/>
    <property type="match status" value="1"/>
</dbReference>
<gene>
    <name evidence="13" type="ORF">INT44_005110</name>
</gene>
<comment type="caution">
    <text evidence="13">The sequence shown here is derived from an EMBL/GenBank/DDBJ whole genome shotgun (WGS) entry which is preliminary data.</text>
</comment>
<dbReference type="AlphaFoldDB" id="A0A8H7Q7F2"/>
<comment type="similarity">
    <text evidence="4">Belongs to the HAD-like hydrolase superfamily.</text>
</comment>
<dbReference type="GO" id="GO:0005634">
    <property type="term" value="C:nucleus"/>
    <property type="evidence" value="ECO:0007669"/>
    <property type="project" value="UniProtKB-SubCell"/>
</dbReference>
<sequence length="591" mass="65465">MAAKMVRKLIGTHSGHFHCDEALAVYMLRQTAAFKDAGLIRSRDPAKLAEADVVVDVGGVYDSDAHKYDHHQRGFFETFDDKHKTKLSSAGLVYKHFGRNVIASLLDVDEQDPKIDVLFPKIYDDFIEALDGNDNGIAQYPTDITPAYRESTSLPSRVGAFNPWWNQSVTEADVDARFEQASQLAGSELRDKLLYTANAWLPARELVKSAFQKRSEIHPSGRVIALERSCPWKEHLLDLERENGLNGETNILYVLYPDESNNWRIQCVPVKPEGFENRKSLPEVWRGYRDAALSEISRIPDCIFVHAGGFIGGNKTRHGATEMARLALEIGTLHIDKKEIPGAVNAIRKLRESGLPFRFATNTTKESPQRLRSKLDALGFEVQDHESIPTSLYRQIFTSLSACRDLVVSKNLRPMLLMENAALEAFEGVDCSSPNAVVVGLAPSKFDYATLNTAFRLIMDTGAPLIAVHKARYFADKDEELSMGPGGFVQALEYATGTSATVVGKPTKSFFELAVAELGMSTMPQNVAMIGDDVSADLGEGAIEMGFYRYLVKTGKYKEGDDDKLISSDKSAEGKSKVFDSIVEAIDHVLQ</sequence>
<dbReference type="FunFam" id="3.40.50.1000:FF:000051">
    <property type="entry name" value="Phospholysine phosphohistidine inorganic pyrophosphate phosphatase"/>
    <property type="match status" value="1"/>
</dbReference>
<keyword evidence="14" id="KW-1185">Reference proteome</keyword>
<keyword evidence="9" id="KW-0460">Magnesium</keyword>
<keyword evidence="7" id="KW-0479">Metal-binding</keyword>
<evidence type="ECO:0000256" key="2">
    <source>
        <dbReference type="ARBA" id="ARBA00004123"/>
    </source>
</evidence>
<dbReference type="GO" id="GO:0016462">
    <property type="term" value="F:pyrophosphatase activity"/>
    <property type="evidence" value="ECO:0007669"/>
    <property type="project" value="UniProtKB-ARBA"/>
</dbReference>
<accession>A0A8H7Q7F2</accession>
<proteinExistence type="inferred from homology"/>
<comment type="similarity">
    <text evidence="5">Belongs to the MYG1 family.</text>
</comment>
<dbReference type="EMBL" id="JAEPRA010000003">
    <property type="protein sequence ID" value="KAG2187422.1"/>
    <property type="molecule type" value="Genomic_DNA"/>
</dbReference>
<evidence type="ECO:0000256" key="4">
    <source>
        <dbReference type="ARBA" id="ARBA00007958"/>
    </source>
</evidence>
<keyword evidence="6" id="KW-0963">Cytoplasm</keyword>
<comment type="function">
    <text evidence="11">Phosphatase that hydrolyzes imidodiphosphate, 3-phosphohistidine and 6-phospholysine. Has broad substrate specificity and can also hydrolyze inorganic diphosphate, but with lower efficiency.</text>
</comment>
<evidence type="ECO:0000313" key="14">
    <source>
        <dbReference type="Proteomes" id="UP000612746"/>
    </source>
</evidence>